<feature type="transmembrane region" description="Helical" evidence="1">
    <location>
        <begin position="287"/>
        <end position="306"/>
    </location>
</feature>
<reference evidence="2" key="1">
    <citation type="submission" date="2020-11" db="EMBL/GenBank/DDBJ databases">
        <authorList>
            <person name="Tran Van P."/>
        </authorList>
    </citation>
    <scope>NUCLEOTIDE SEQUENCE</scope>
</reference>
<keyword evidence="1" id="KW-1133">Transmembrane helix</keyword>
<dbReference type="EMBL" id="OE004989">
    <property type="protein sequence ID" value="CAD7461604.1"/>
    <property type="molecule type" value="Genomic_DNA"/>
</dbReference>
<sequence>MEDRKNMILVSPETLHRYEQHHQQVASATNIVLSELDKEMEKILASKLDNSKWTLYQQVLQRYLQFSQHPPPPENTTTTTTPEVFVLPISTVFNTVPVQARKNAELLLEHINSRGCIIWDENGEMSIHDTPLLGSNIVDLVNDLVRARRHSEPSGSRPLQIRITISVERGGRKPQQYHPQFTHPRFRASSSTNNERYQLIMRSLVWPPSRLRARSLVWPPSRLRARSLVWPPSRLRAHSLVRKKEPPHPIRVAKTIDVIARITFPCAYAVRMKERPHPIRVAKTIDVIARIVIPSAYAIFLIFFFIQFKS</sequence>
<keyword evidence="1" id="KW-0812">Transmembrane</keyword>
<keyword evidence="1" id="KW-0472">Membrane</keyword>
<evidence type="ECO:0000313" key="2">
    <source>
        <dbReference type="EMBL" id="CAD7461604.1"/>
    </source>
</evidence>
<gene>
    <name evidence="2" type="ORF">TTEB3V08_LOCUS9511</name>
</gene>
<evidence type="ECO:0000256" key="1">
    <source>
        <dbReference type="SAM" id="Phobius"/>
    </source>
</evidence>
<organism evidence="2">
    <name type="scientific">Timema tahoe</name>
    <dbReference type="NCBI Taxonomy" id="61484"/>
    <lineage>
        <taxon>Eukaryota</taxon>
        <taxon>Metazoa</taxon>
        <taxon>Ecdysozoa</taxon>
        <taxon>Arthropoda</taxon>
        <taxon>Hexapoda</taxon>
        <taxon>Insecta</taxon>
        <taxon>Pterygota</taxon>
        <taxon>Neoptera</taxon>
        <taxon>Polyneoptera</taxon>
        <taxon>Phasmatodea</taxon>
        <taxon>Timematodea</taxon>
        <taxon>Timematoidea</taxon>
        <taxon>Timematidae</taxon>
        <taxon>Timema</taxon>
    </lineage>
</organism>
<accession>A0A7R9INL6</accession>
<dbReference type="AlphaFoldDB" id="A0A7R9INL6"/>
<protein>
    <submittedName>
        <fullName evidence="2">Uncharacterized protein</fullName>
    </submittedName>
</protein>
<name>A0A7R9INL6_9NEOP</name>
<proteinExistence type="predicted"/>